<dbReference type="Gene3D" id="3.60.20.10">
    <property type="entry name" value="Glutamine Phosphoribosylpyrophosphate, subunit 1, domain 1"/>
    <property type="match status" value="1"/>
</dbReference>
<protein>
    <recommendedName>
        <fullName evidence="3">Glutamine--fructose-6-phosphate aminotransferase [isomerizing]</fullName>
        <ecNumber evidence="2">2.6.1.16</ecNumber>
    </recommendedName>
</protein>
<dbReference type="Gene3D" id="3.40.50.10490">
    <property type="entry name" value="Glucose-6-phosphate isomerase like protein, domain 1"/>
    <property type="match status" value="2"/>
</dbReference>
<evidence type="ECO:0000256" key="5">
    <source>
        <dbReference type="ARBA" id="ARBA00022962"/>
    </source>
</evidence>
<evidence type="ECO:0000256" key="3">
    <source>
        <dbReference type="ARBA" id="ARBA00016090"/>
    </source>
</evidence>
<dbReference type="AlphaFoldDB" id="A0A7H9BG33"/>
<evidence type="ECO:0000313" key="8">
    <source>
        <dbReference type="Proteomes" id="UP000509597"/>
    </source>
</evidence>
<proteinExistence type="predicted"/>
<dbReference type="GO" id="GO:0006487">
    <property type="term" value="P:protein N-linked glycosylation"/>
    <property type="evidence" value="ECO:0007669"/>
    <property type="project" value="TreeGrafter"/>
</dbReference>
<keyword evidence="5" id="KW-0315">Glutamine amidotransferase</keyword>
<dbReference type="NCBIfam" id="NF001484">
    <property type="entry name" value="PRK00331.1"/>
    <property type="match status" value="1"/>
</dbReference>
<keyword evidence="4" id="KW-0677">Repeat</keyword>
<evidence type="ECO:0000256" key="2">
    <source>
        <dbReference type="ARBA" id="ARBA00012916"/>
    </source>
</evidence>
<dbReference type="SUPFAM" id="SSF56235">
    <property type="entry name" value="N-terminal nucleophile aminohydrolases (Ntn hydrolases)"/>
    <property type="match status" value="1"/>
</dbReference>
<dbReference type="InterPro" id="IPR001347">
    <property type="entry name" value="SIS_dom"/>
</dbReference>
<dbReference type="InterPro" id="IPR035490">
    <property type="entry name" value="GlmS/FrlB_SIS"/>
</dbReference>
<dbReference type="PANTHER" id="PTHR10937:SF0">
    <property type="entry name" value="GLUTAMINE--FRUCTOSE-6-PHOSPHATE TRANSAMINASE (ISOMERIZING)"/>
    <property type="match status" value="1"/>
</dbReference>
<dbReference type="InterPro" id="IPR046348">
    <property type="entry name" value="SIS_dom_sf"/>
</dbReference>
<feature type="domain" description="SIS" evidence="6">
    <location>
        <begin position="430"/>
        <end position="569"/>
    </location>
</feature>
<accession>A0A7H9BG33</accession>
<dbReference type="GO" id="GO:0005829">
    <property type="term" value="C:cytosol"/>
    <property type="evidence" value="ECO:0007669"/>
    <property type="project" value="TreeGrafter"/>
</dbReference>
<dbReference type="InterPro" id="IPR029055">
    <property type="entry name" value="Ntn_hydrolases_N"/>
</dbReference>
<dbReference type="GO" id="GO:0006002">
    <property type="term" value="P:fructose 6-phosphate metabolic process"/>
    <property type="evidence" value="ECO:0007669"/>
    <property type="project" value="TreeGrafter"/>
</dbReference>
<evidence type="ECO:0000313" key="7">
    <source>
        <dbReference type="EMBL" id="QLG87206.1"/>
    </source>
</evidence>
<sequence>MNTLIGAVSQHHAGALLSRALSHLPENPYFFGLAYNLADDIDVYRSNSYPQNTPTFNVGLACASLYKHNSSPILFRDRLTISLTGCIENTEALQNKLRSLGYEQVIKSHEELIATLIDWYDRVHKDLNMAFQLALSEAQGFFAVAAFKRARHDFLLCGSRGPSLYLGQGSDGSYFSTDPALIRERASLLIELKDGEFAELNSQHIACFNADGKAIKKDPVPAHAAGYFAHHMLADIETQPRVLAELVRHYQNDTLADYLTELGCGHQFERVLMLASGSSHHAATSARYWIEQIAGLPVQVEYGSEYRFLPNILQANTLLIAISQSGETADTIASLRHAIQLGHHHTLAITNQADSTLAKLAAHQIGQHAGKEIGATSTKTFTTQLMCLYFVALKLAQGKHISTASADRELQLLPRAVADTLKLSIPLKNWALQLAKVSNLFMVGRNAHFPIALEAAQKMKEVAYLHAEGYLGGELKHGPVTLIDRTVPVIACLPWDLMAEKTLANLQEVRARQGELFVLSDVGLSSSDGFNFIHMPQKLPHLNPILYTVAFQLLSYFTALTRGNNVDSPRNISKTIDIE</sequence>
<dbReference type="EMBL" id="CP058627">
    <property type="protein sequence ID" value="QLG87206.1"/>
    <property type="molecule type" value="Genomic_DNA"/>
</dbReference>
<evidence type="ECO:0000256" key="4">
    <source>
        <dbReference type="ARBA" id="ARBA00022737"/>
    </source>
</evidence>
<dbReference type="PANTHER" id="PTHR10937">
    <property type="entry name" value="GLUCOSAMINE--FRUCTOSE-6-PHOSPHATE AMINOTRANSFERASE, ISOMERIZING"/>
    <property type="match status" value="1"/>
</dbReference>
<dbReference type="SUPFAM" id="SSF53697">
    <property type="entry name" value="SIS domain"/>
    <property type="match status" value="1"/>
</dbReference>
<dbReference type="KEGG" id="chiz:HQ393_02495"/>
<evidence type="ECO:0000259" key="6">
    <source>
        <dbReference type="PROSITE" id="PS51464"/>
    </source>
</evidence>
<dbReference type="GO" id="GO:0097367">
    <property type="term" value="F:carbohydrate derivative binding"/>
    <property type="evidence" value="ECO:0007669"/>
    <property type="project" value="InterPro"/>
</dbReference>
<keyword evidence="8" id="KW-1185">Reference proteome</keyword>
<dbReference type="InterPro" id="IPR035466">
    <property type="entry name" value="GlmS/AgaS_SIS"/>
</dbReference>
<dbReference type="GO" id="GO:0006047">
    <property type="term" value="P:UDP-N-acetylglucosamine metabolic process"/>
    <property type="evidence" value="ECO:0007669"/>
    <property type="project" value="TreeGrafter"/>
</dbReference>
<evidence type="ECO:0000256" key="1">
    <source>
        <dbReference type="ARBA" id="ARBA00001031"/>
    </source>
</evidence>
<dbReference type="RefSeq" id="WP_179357290.1">
    <property type="nucleotide sequence ID" value="NZ_CP058627.1"/>
</dbReference>
<dbReference type="CDD" id="cd05009">
    <property type="entry name" value="SIS_GlmS_GlmD_2"/>
    <property type="match status" value="1"/>
</dbReference>
<keyword evidence="7" id="KW-0808">Transferase</keyword>
<dbReference type="Proteomes" id="UP000509597">
    <property type="component" value="Chromosome"/>
</dbReference>
<dbReference type="CDD" id="cd05008">
    <property type="entry name" value="SIS_GlmS_GlmD_1"/>
    <property type="match status" value="1"/>
</dbReference>
<dbReference type="EC" id="2.6.1.16" evidence="2"/>
<organism evidence="7 8">
    <name type="scientific">Chitinibacter bivalviorum</name>
    <dbReference type="NCBI Taxonomy" id="2739434"/>
    <lineage>
        <taxon>Bacteria</taxon>
        <taxon>Pseudomonadati</taxon>
        <taxon>Pseudomonadota</taxon>
        <taxon>Betaproteobacteria</taxon>
        <taxon>Neisseriales</taxon>
        <taxon>Chitinibacteraceae</taxon>
        <taxon>Chitinibacter</taxon>
    </lineage>
</organism>
<dbReference type="Pfam" id="PF01380">
    <property type="entry name" value="SIS"/>
    <property type="match status" value="2"/>
</dbReference>
<feature type="domain" description="SIS" evidence="6">
    <location>
        <begin position="258"/>
        <end position="401"/>
    </location>
</feature>
<keyword evidence="7" id="KW-0032">Aminotransferase</keyword>
<name>A0A7H9BG33_9NEIS</name>
<comment type="catalytic activity">
    <reaction evidence="1">
        <text>D-fructose 6-phosphate + L-glutamine = D-glucosamine 6-phosphate + L-glutamate</text>
        <dbReference type="Rhea" id="RHEA:13237"/>
        <dbReference type="ChEBI" id="CHEBI:29985"/>
        <dbReference type="ChEBI" id="CHEBI:58359"/>
        <dbReference type="ChEBI" id="CHEBI:58725"/>
        <dbReference type="ChEBI" id="CHEBI:61527"/>
        <dbReference type="EC" id="2.6.1.16"/>
    </reaction>
</comment>
<gene>
    <name evidence="7" type="ORF">HQ393_02495</name>
</gene>
<dbReference type="GO" id="GO:0004360">
    <property type="term" value="F:glutamine-fructose-6-phosphate transaminase (isomerizing) activity"/>
    <property type="evidence" value="ECO:0007669"/>
    <property type="project" value="UniProtKB-EC"/>
</dbReference>
<reference evidence="7 8" key="1">
    <citation type="submission" date="2020-07" db="EMBL/GenBank/DDBJ databases">
        <title>Complete genome sequence of Chitinibacter sp. 2T18.</title>
        <authorList>
            <person name="Bae J.-W."/>
            <person name="Choi J.-W."/>
        </authorList>
    </citation>
    <scope>NUCLEOTIDE SEQUENCE [LARGE SCALE GENOMIC DNA]</scope>
    <source>
        <strain evidence="7 8">2T18</strain>
    </source>
</reference>
<dbReference type="PROSITE" id="PS51464">
    <property type="entry name" value="SIS"/>
    <property type="match status" value="2"/>
</dbReference>